<dbReference type="EMBL" id="MVHR01000020">
    <property type="protein sequence ID" value="ORA72515.1"/>
    <property type="molecule type" value="Genomic_DNA"/>
</dbReference>
<dbReference type="PANTHER" id="PTHR30154:SF34">
    <property type="entry name" value="TRANSCRIPTIONAL REGULATOR AZLB"/>
    <property type="match status" value="1"/>
</dbReference>
<keyword evidence="1" id="KW-0805">Transcription regulation</keyword>
<gene>
    <name evidence="6" type="ORF">BST25_14785</name>
</gene>
<dbReference type="Gene3D" id="3.30.70.920">
    <property type="match status" value="1"/>
</dbReference>
<feature type="domain" description="HTH asnC-type" evidence="5">
    <location>
        <begin position="162"/>
        <end position="199"/>
    </location>
</feature>
<dbReference type="PANTHER" id="PTHR30154">
    <property type="entry name" value="LEUCINE-RESPONSIVE REGULATORY PROTEIN"/>
    <property type="match status" value="1"/>
</dbReference>
<dbReference type="InterPro" id="IPR019888">
    <property type="entry name" value="Tscrpt_reg_AsnC-like"/>
</dbReference>
<dbReference type="InterPro" id="IPR011008">
    <property type="entry name" value="Dimeric_a/b-barrel"/>
</dbReference>
<evidence type="ECO:0000259" key="4">
    <source>
        <dbReference type="Pfam" id="PF01037"/>
    </source>
</evidence>
<evidence type="ECO:0008006" key="8">
    <source>
        <dbReference type="Google" id="ProtNLM"/>
    </source>
</evidence>
<dbReference type="InterPro" id="IPR000485">
    <property type="entry name" value="AsnC-type_HTH_dom"/>
</dbReference>
<keyword evidence="2" id="KW-0238">DNA-binding</keyword>
<keyword evidence="3" id="KW-0804">Transcription</keyword>
<dbReference type="Pfam" id="PF01037">
    <property type="entry name" value="AsnC_trans_reg"/>
    <property type="match status" value="1"/>
</dbReference>
<dbReference type="Proteomes" id="UP000192566">
    <property type="component" value="Unassembled WGS sequence"/>
</dbReference>
<dbReference type="SUPFAM" id="SSF54909">
    <property type="entry name" value="Dimeric alpha+beta barrel"/>
    <property type="match status" value="1"/>
</dbReference>
<accession>A0A1X0DJK1</accession>
<dbReference type="Gene3D" id="1.10.10.10">
    <property type="entry name" value="Winged helix-like DNA-binding domain superfamily/Winged helix DNA-binding domain"/>
    <property type="match status" value="2"/>
</dbReference>
<dbReference type="InterPro" id="IPR036388">
    <property type="entry name" value="WH-like_DNA-bd_sf"/>
</dbReference>
<evidence type="ECO:0000256" key="2">
    <source>
        <dbReference type="ARBA" id="ARBA00023125"/>
    </source>
</evidence>
<sequence length="329" mass="35409">MAVLDALHVNPRASFDEIGRVLDISGVTAARRWRRLVDGGYAWVSSAIGPRFPAVGALLEAECEPGAAQSVADRLAAIAQVFSVHITTGRYNVYALVAAADQPGLARLLIDVLPGIPAIRSVQTATVFQMFSGTYWRLGAISARQAREVAPPAPRPVRHVFDEFDRRLYLSLQRDGRLSYRDLAAELGRSETSVRRRLEVLTGSGSVTFRADFARAVAGWPTSAVLTLRLASDTAVADVGRALVPWPETRVCAAIIGGPAHLFVTVQVHEAGALAEFSARLHETFPGATVLSTQMVLRPVKSFGRLLDADGRARDMVPVDPWAPIPASA</sequence>
<proteinExistence type="predicted"/>
<comment type="caution">
    <text evidence="6">The sequence shown here is derived from an EMBL/GenBank/DDBJ whole genome shotgun (WGS) entry which is preliminary data.</text>
</comment>
<dbReference type="InterPro" id="IPR036390">
    <property type="entry name" value="WH_DNA-bd_sf"/>
</dbReference>
<dbReference type="AlphaFoldDB" id="A0A1X0DJK1"/>
<protein>
    <recommendedName>
        <fullName evidence="8">AsnC family transcriptional regulator</fullName>
    </recommendedName>
</protein>
<dbReference type="SMART" id="SM00344">
    <property type="entry name" value="HTH_ASNC"/>
    <property type="match status" value="2"/>
</dbReference>
<dbReference type="SUPFAM" id="SSF46785">
    <property type="entry name" value="Winged helix' DNA-binding domain"/>
    <property type="match status" value="1"/>
</dbReference>
<dbReference type="GO" id="GO:0043200">
    <property type="term" value="P:response to amino acid"/>
    <property type="evidence" value="ECO:0007669"/>
    <property type="project" value="TreeGrafter"/>
</dbReference>
<organism evidence="6 7">
    <name type="scientific">Mycobacterium heidelbergense</name>
    <dbReference type="NCBI Taxonomy" id="53376"/>
    <lineage>
        <taxon>Bacteria</taxon>
        <taxon>Bacillati</taxon>
        <taxon>Actinomycetota</taxon>
        <taxon>Actinomycetes</taxon>
        <taxon>Mycobacteriales</taxon>
        <taxon>Mycobacteriaceae</taxon>
        <taxon>Mycobacterium</taxon>
        <taxon>Mycobacterium simiae complex</taxon>
    </lineage>
</organism>
<keyword evidence="7" id="KW-1185">Reference proteome</keyword>
<dbReference type="Pfam" id="PF13404">
    <property type="entry name" value="HTH_AsnC-type"/>
    <property type="match status" value="1"/>
</dbReference>
<dbReference type="InterPro" id="IPR019887">
    <property type="entry name" value="Tscrpt_reg_AsnC/Lrp_C"/>
</dbReference>
<evidence type="ECO:0000313" key="6">
    <source>
        <dbReference type="EMBL" id="ORA72515.1"/>
    </source>
</evidence>
<evidence type="ECO:0000256" key="1">
    <source>
        <dbReference type="ARBA" id="ARBA00023015"/>
    </source>
</evidence>
<dbReference type="STRING" id="53376.BST25_14785"/>
<evidence type="ECO:0000313" key="7">
    <source>
        <dbReference type="Proteomes" id="UP000192566"/>
    </source>
</evidence>
<evidence type="ECO:0000256" key="3">
    <source>
        <dbReference type="ARBA" id="ARBA00023163"/>
    </source>
</evidence>
<dbReference type="PRINTS" id="PR00033">
    <property type="entry name" value="HTHASNC"/>
</dbReference>
<dbReference type="GO" id="GO:0043565">
    <property type="term" value="F:sequence-specific DNA binding"/>
    <property type="evidence" value="ECO:0007669"/>
    <property type="project" value="InterPro"/>
</dbReference>
<feature type="domain" description="Transcription regulator AsnC/Lrp ligand binding" evidence="4">
    <location>
        <begin position="62"/>
        <end position="129"/>
    </location>
</feature>
<reference evidence="6 7" key="1">
    <citation type="submission" date="2017-02" db="EMBL/GenBank/DDBJ databases">
        <title>The new phylogeny of genus Mycobacterium.</title>
        <authorList>
            <person name="Tortoli E."/>
            <person name="Trovato A."/>
            <person name="Cirillo D.M."/>
        </authorList>
    </citation>
    <scope>NUCLEOTIDE SEQUENCE [LARGE SCALE GENOMIC DNA]</scope>
    <source>
        <strain evidence="6 7">DSM 44471</strain>
    </source>
</reference>
<evidence type="ECO:0000259" key="5">
    <source>
        <dbReference type="Pfam" id="PF13404"/>
    </source>
</evidence>
<name>A0A1X0DJK1_MYCHE</name>
<dbReference type="GO" id="GO:0005829">
    <property type="term" value="C:cytosol"/>
    <property type="evidence" value="ECO:0007669"/>
    <property type="project" value="TreeGrafter"/>
</dbReference>